<comment type="similarity">
    <text evidence="1">Belongs to the ABC transporter superfamily.</text>
</comment>
<evidence type="ECO:0000313" key="8">
    <source>
        <dbReference type="Proteomes" id="UP000595197"/>
    </source>
</evidence>
<feature type="domain" description="ABC transporter" evidence="6">
    <location>
        <begin position="6"/>
        <end position="239"/>
    </location>
</feature>
<keyword evidence="5 7" id="KW-0067">ATP-binding</keyword>
<keyword evidence="4" id="KW-0547">Nucleotide-binding</keyword>
<organism evidence="7 8">
    <name type="scientific">Skermanella cutis</name>
    <dbReference type="NCBI Taxonomy" id="2775420"/>
    <lineage>
        <taxon>Bacteria</taxon>
        <taxon>Pseudomonadati</taxon>
        <taxon>Pseudomonadota</taxon>
        <taxon>Alphaproteobacteria</taxon>
        <taxon>Rhodospirillales</taxon>
        <taxon>Azospirillaceae</taxon>
        <taxon>Skermanella</taxon>
    </lineage>
</organism>
<protein>
    <submittedName>
        <fullName evidence="7">ABC transporter ATP-binding protein</fullName>
    </submittedName>
</protein>
<dbReference type="SMART" id="SM00382">
    <property type="entry name" value="AAA"/>
    <property type="match status" value="1"/>
</dbReference>
<dbReference type="PROSITE" id="PS00211">
    <property type="entry name" value="ABC_TRANSPORTER_1"/>
    <property type="match status" value="1"/>
</dbReference>
<reference evidence="7" key="1">
    <citation type="submission" date="2021-02" db="EMBL/GenBank/DDBJ databases">
        <title>Skermanella TT6 skin isolate.</title>
        <authorList>
            <person name="Lee K."/>
            <person name="Ganzorig M."/>
        </authorList>
    </citation>
    <scope>NUCLEOTIDE SEQUENCE</scope>
    <source>
        <strain evidence="7">TT6</strain>
    </source>
</reference>
<dbReference type="InterPro" id="IPR003439">
    <property type="entry name" value="ABC_transporter-like_ATP-bd"/>
</dbReference>
<evidence type="ECO:0000259" key="6">
    <source>
        <dbReference type="PROSITE" id="PS50893"/>
    </source>
</evidence>
<dbReference type="EMBL" id="CP067420">
    <property type="protein sequence ID" value="QQP90229.1"/>
    <property type="molecule type" value="Genomic_DNA"/>
</dbReference>
<dbReference type="Proteomes" id="UP000595197">
    <property type="component" value="Chromosome"/>
</dbReference>
<keyword evidence="8" id="KW-1185">Reference proteome</keyword>
<evidence type="ECO:0000256" key="1">
    <source>
        <dbReference type="ARBA" id="ARBA00005417"/>
    </source>
</evidence>
<dbReference type="PROSITE" id="PS50893">
    <property type="entry name" value="ABC_TRANSPORTER_2"/>
    <property type="match status" value="1"/>
</dbReference>
<keyword evidence="3" id="KW-0536">Nodulation</keyword>
<dbReference type="SUPFAM" id="SSF52540">
    <property type="entry name" value="P-loop containing nucleoside triphosphate hydrolases"/>
    <property type="match status" value="1"/>
</dbReference>
<dbReference type="InterPro" id="IPR003593">
    <property type="entry name" value="AAA+_ATPase"/>
</dbReference>
<keyword evidence="2" id="KW-0813">Transport</keyword>
<evidence type="ECO:0000313" key="7">
    <source>
        <dbReference type="EMBL" id="QQP90229.1"/>
    </source>
</evidence>
<dbReference type="Gene3D" id="3.40.50.300">
    <property type="entry name" value="P-loop containing nucleotide triphosphate hydrolases"/>
    <property type="match status" value="1"/>
</dbReference>
<evidence type="ECO:0000256" key="4">
    <source>
        <dbReference type="ARBA" id="ARBA00022741"/>
    </source>
</evidence>
<evidence type="ECO:0000256" key="5">
    <source>
        <dbReference type="ARBA" id="ARBA00022840"/>
    </source>
</evidence>
<gene>
    <name evidence="7" type="ORF">IGS68_02915</name>
</gene>
<proteinExistence type="inferred from homology"/>
<dbReference type="InterPro" id="IPR050763">
    <property type="entry name" value="ABC_transporter_ATP-binding"/>
</dbReference>
<dbReference type="Pfam" id="PF00005">
    <property type="entry name" value="ABC_tran"/>
    <property type="match status" value="1"/>
</dbReference>
<dbReference type="PANTHER" id="PTHR42711">
    <property type="entry name" value="ABC TRANSPORTER ATP-BINDING PROTEIN"/>
    <property type="match status" value="1"/>
</dbReference>
<dbReference type="PANTHER" id="PTHR42711:SF5">
    <property type="entry name" value="ABC TRANSPORTER ATP-BINDING PROTEIN NATA"/>
    <property type="match status" value="1"/>
</dbReference>
<dbReference type="InterPro" id="IPR017871">
    <property type="entry name" value="ABC_transporter-like_CS"/>
</dbReference>
<evidence type="ECO:0000256" key="3">
    <source>
        <dbReference type="ARBA" id="ARBA00022458"/>
    </source>
</evidence>
<dbReference type="GO" id="GO:0005524">
    <property type="term" value="F:ATP binding"/>
    <property type="evidence" value="ECO:0007669"/>
    <property type="project" value="UniProtKB-KW"/>
</dbReference>
<dbReference type="InterPro" id="IPR027417">
    <property type="entry name" value="P-loop_NTPase"/>
</dbReference>
<dbReference type="RefSeq" id="WP_201077187.1">
    <property type="nucleotide sequence ID" value="NZ_CP067420.1"/>
</dbReference>
<evidence type="ECO:0000256" key="2">
    <source>
        <dbReference type="ARBA" id="ARBA00022448"/>
    </source>
</evidence>
<name>A0ABX7B7W2_9PROT</name>
<sequence>MSQPVIKVDHLTKRFGAITAVDGIGFAVPAGTVAGLLGGNGAGKTTTISMLLGLLLPTSGTIEVLGEDMLRHRHRVLPRMNFSSPYVDLPHRLTVAENLTVYGHLYGLAGGLSGVRRRVAEIAEALDVARFLKKPTGQLSAGQKTRVALAKALLNRPDVLLLDEPTASLDPDTADWIRTYLETYRRETGATILLASHNMLEVERLCGLVLMMRGGAIVDRGTPAELLERYGRDTLEDVFLDIARDRRRGGVADAAE</sequence>
<dbReference type="CDD" id="cd03230">
    <property type="entry name" value="ABC_DR_subfamily_A"/>
    <property type="match status" value="1"/>
</dbReference>
<accession>A0ABX7B7W2</accession>